<sequence length="250" mass="27962">MNQVVHQIPLVVVGGWGVDAAMLLPLFDNWPGEIHLVSLTDTIMDRCETVADVARYLLDRYPCPSVWAGWSQGAQVAMAAASQGDLPVSRVITLAGFPRFVAAPDWPVGMAADTFETFRAAVADESGQAWRRFQQLLIHGCDDYRQARKDLLPWLKHGTPVSPDKLVRGLEWLEMEDQVALWRQIRVPALHLQAERDAVVRSWAGSLVPAERSEVVTVAGMSHWPRGQALTLCRDEIRRFVFGKGDLWQV</sequence>
<evidence type="ECO:0000313" key="3">
    <source>
        <dbReference type="Proteomes" id="UP000308488"/>
    </source>
</evidence>
<dbReference type="AlphaFoldDB" id="A0A4U6R2M1"/>
<dbReference type="SUPFAM" id="SSF53474">
    <property type="entry name" value="alpha/beta-Hydrolases"/>
    <property type="match status" value="1"/>
</dbReference>
<dbReference type="EMBL" id="SZYH01000001">
    <property type="protein sequence ID" value="TKV67739.1"/>
    <property type="molecule type" value="Genomic_DNA"/>
</dbReference>
<proteinExistence type="predicted"/>
<protein>
    <submittedName>
        <fullName evidence="2">Alpha/beta fold hydrolase</fullName>
    </submittedName>
</protein>
<organism evidence="2 3">
    <name type="scientific">Marinobacter panjinensis</name>
    <dbReference type="NCBI Taxonomy" id="2576384"/>
    <lineage>
        <taxon>Bacteria</taxon>
        <taxon>Pseudomonadati</taxon>
        <taxon>Pseudomonadota</taxon>
        <taxon>Gammaproteobacteria</taxon>
        <taxon>Pseudomonadales</taxon>
        <taxon>Marinobacteraceae</taxon>
        <taxon>Marinobacter</taxon>
    </lineage>
</organism>
<comment type="caution">
    <text evidence="2">The sequence shown here is derived from an EMBL/GenBank/DDBJ whole genome shotgun (WGS) entry which is preliminary data.</text>
</comment>
<feature type="domain" description="AB hydrolase-1" evidence="1">
    <location>
        <begin position="45"/>
        <end position="226"/>
    </location>
</feature>
<dbReference type="GO" id="GO:0016787">
    <property type="term" value="F:hydrolase activity"/>
    <property type="evidence" value="ECO:0007669"/>
    <property type="project" value="UniProtKB-KW"/>
</dbReference>
<dbReference type="Gene3D" id="3.40.50.1820">
    <property type="entry name" value="alpha/beta hydrolase"/>
    <property type="match status" value="1"/>
</dbReference>
<reference evidence="2 3" key="1">
    <citation type="submission" date="2019-05" db="EMBL/GenBank/DDBJ databases">
        <title>Marinobacter panjinensis sp. nov., a moderately halophilic bacterium isolated from sea tidal flat environment.</title>
        <authorList>
            <person name="Yang W."/>
            <person name="An M."/>
            <person name="He W."/>
            <person name="Luo X."/>
            <person name="Zhu L."/>
            <person name="Chen G."/>
            <person name="Zhang Y."/>
            <person name="Wang Y."/>
        </authorList>
    </citation>
    <scope>NUCLEOTIDE SEQUENCE [LARGE SCALE GENOMIC DNA]</scope>
    <source>
        <strain evidence="2 3">PJ-16</strain>
    </source>
</reference>
<dbReference type="Pfam" id="PF12697">
    <property type="entry name" value="Abhydrolase_6"/>
    <property type="match status" value="1"/>
</dbReference>
<dbReference type="Proteomes" id="UP000308488">
    <property type="component" value="Unassembled WGS sequence"/>
</dbReference>
<dbReference type="InterPro" id="IPR029058">
    <property type="entry name" value="AB_hydrolase_fold"/>
</dbReference>
<evidence type="ECO:0000313" key="2">
    <source>
        <dbReference type="EMBL" id="TKV67739.1"/>
    </source>
</evidence>
<keyword evidence="3" id="KW-1185">Reference proteome</keyword>
<keyword evidence="2" id="KW-0378">Hydrolase</keyword>
<name>A0A4U6R2M1_9GAMM</name>
<evidence type="ECO:0000259" key="1">
    <source>
        <dbReference type="Pfam" id="PF12697"/>
    </source>
</evidence>
<accession>A0A4U6R2M1</accession>
<dbReference type="OrthoDB" id="9780744at2"/>
<dbReference type="RefSeq" id="WP_137435152.1">
    <property type="nucleotide sequence ID" value="NZ_JANRHC010000001.1"/>
</dbReference>
<dbReference type="InterPro" id="IPR000073">
    <property type="entry name" value="AB_hydrolase_1"/>
</dbReference>
<gene>
    <name evidence="2" type="ORF">FDP08_06365</name>
</gene>